<evidence type="ECO:0000256" key="6">
    <source>
        <dbReference type="ARBA" id="ARBA00022679"/>
    </source>
</evidence>
<comment type="pathway">
    <text evidence="3">Protein modification; protein glycosylation.</text>
</comment>
<keyword evidence="5 13" id="KW-0328">Glycosyltransferase</keyword>
<protein>
    <recommendedName>
        <fullName evidence="13">Hexosyltransferase</fullName>
        <ecNumber evidence="13">2.4.1.-</ecNumber>
    </recommendedName>
</protein>
<dbReference type="AlphaFoldDB" id="A0A9Q0C6X4"/>
<evidence type="ECO:0000256" key="10">
    <source>
        <dbReference type="ARBA" id="ARBA00023034"/>
    </source>
</evidence>
<organism evidence="14 15">
    <name type="scientific">Rhynchospora breviuscula</name>
    <dbReference type="NCBI Taxonomy" id="2022672"/>
    <lineage>
        <taxon>Eukaryota</taxon>
        <taxon>Viridiplantae</taxon>
        <taxon>Streptophyta</taxon>
        <taxon>Embryophyta</taxon>
        <taxon>Tracheophyta</taxon>
        <taxon>Spermatophyta</taxon>
        <taxon>Magnoliopsida</taxon>
        <taxon>Liliopsida</taxon>
        <taxon>Poales</taxon>
        <taxon>Cyperaceae</taxon>
        <taxon>Cyperoideae</taxon>
        <taxon>Rhynchosporeae</taxon>
        <taxon>Rhynchospora</taxon>
    </lineage>
</organism>
<dbReference type="Gene3D" id="3.90.550.50">
    <property type="match status" value="1"/>
</dbReference>
<dbReference type="SUPFAM" id="SSF53448">
    <property type="entry name" value="Nucleotide-diphospho-sugar transferases"/>
    <property type="match status" value="1"/>
</dbReference>
<evidence type="ECO:0000256" key="5">
    <source>
        <dbReference type="ARBA" id="ARBA00022676"/>
    </source>
</evidence>
<comment type="subcellular location">
    <subcellularLocation>
        <location evidence="2 13">Golgi apparatus membrane</location>
        <topology evidence="2 13">Single-pass type II membrane protein</topology>
    </subcellularLocation>
</comment>
<keyword evidence="6" id="KW-0808">Transferase</keyword>
<comment type="caution">
    <text evidence="14">The sequence shown here is derived from an EMBL/GenBank/DDBJ whole genome shotgun (WGS) entry which is preliminary data.</text>
</comment>
<keyword evidence="9 13" id="KW-1133">Transmembrane helix</keyword>
<evidence type="ECO:0000256" key="9">
    <source>
        <dbReference type="ARBA" id="ARBA00022989"/>
    </source>
</evidence>
<evidence type="ECO:0000256" key="11">
    <source>
        <dbReference type="ARBA" id="ARBA00023136"/>
    </source>
</evidence>
<evidence type="ECO:0000313" key="15">
    <source>
        <dbReference type="Proteomes" id="UP001151287"/>
    </source>
</evidence>
<dbReference type="InterPro" id="IPR002659">
    <property type="entry name" value="Glyco_trans_31"/>
</dbReference>
<dbReference type="EC" id="2.4.1.-" evidence="13"/>
<name>A0A9Q0C6X4_9POAL</name>
<dbReference type="Pfam" id="PF01762">
    <property type="entry name" value="Galactosyl_T"/>
    <property type="match status" value="1"/>
</dbReference>
<evidence type="ECO:0000256" key="13">
    <source>
        <dbReference type="RuleBase" id="RU363063"/>
    </source>
</evidence>
<dbReference type="EMBL" id="JAMQYH010000005">
    <property type="protein sequence ID" value="KAJ1688427.1"/>
    <property type="molecule type" value="Genomic_DNA"/>
</dbReference>
<keyword evidence="11 13" id="KW-0472">Membrane</keyword>
<dbReference type="GO" id="GO:0000139">
    <property type="term" value="C:Golgi membrane"/>
    <property type="evidence" value="ECO:0007669"/>
    <property type="project" value="UniProtKB-SubCell"/>
</dbReference>
<keyword evidence="12 13" id="KW-0464">Manganese</keyword>
<dbReference type="InterPro" id="IPR029044">
    <property type="entry name" value="Nucleotide-diphossugar_trans"/>
</dbReference>
<keyword evidence="15" id="KW-1185">Reference proteome</keyword>
<keyword evidence="10 13" id="KW-0333">Golgi apparatus</keyword>
<sequence length="323" mass="38056">MMQNEPIMHSFFSKERPSLYLLSIPCVFLLLTFFAVYRNDLRLQSLFSTCDNHVPSFLEPVSVKPDFRVLISVFTTAWTFERRHLLRHVYSKSLWPADNITDYVDLCFVMCNITDEEHITMVSLEIMVYNDIIVLNCTENVNYGKTYNFFSSLPDIFGRDRLYDYVVKTDDDTYWRLDKLLASLRDKPRNDVYYGLEIPCNGTDFNFWIPTPFMTGLGYVLSWDLVEWIAESEVPVNHTMGPEDMMLGWWLQMGEKGKNRYNNAPVMYDFRGDDQEPNCFRHDLTADTIAVHRLKENSRWATVLKYFNVTHGHIKASKFHYNP</sequence>
<keyword evidence="7 13" id="KW-0812">Transmembrane</keyword>
<dbReference type="PANTHER" id="PTHR11214">
    <property type="entry name" value="BETA-1,3-N-ACETYLGLUCOSAMINYLTRANSFERASE"/>
    <property type="match status" value="1"/>
</dbReference>
<gene>
    <name evidence="14" type="ORF">LUZ63_019817</name>
</gene>
<dbReference type="OrthoDB" id="2139606at2759"/>
<evidence type="ECO:0000256" key="3">
    <source>
        <dbReference type="ARBA" id="ARBA00004922"/>
    </source>
</evidence>
<evidence type="ECO:0000256" key="7">
    <source>
        <dbReference type="ARBA" id="ARBA00022692"/>
    </source>
</evidence>
<comment type="cofactor">
    <cofactor evidence="1 13">
        <name>Mn(2+)</name>
        <dbReference type="ChEBI" id="CHEBI:29035"/>
    </cofactor>
</comment>
<accession>A0A9Q0C6X4</accession>
<dbReference type="PANTHER" id="PTHR11214:SF363">
    <property type="entry name" value="HEXOSYLTRANSFERASE"/>
    <property type="match status" value="1"/>
</dbReference>
<evidence type="ECO:0000256" key="8">
    <source>
        <dbReference type="ARBA" id="ARBA00022968"/>
    </source>
</evidence>
<dbReference type="GO" id="GO:0016758">
    <property type="term" value="F:hexosyltransferase activity"/>
    <property type="evidence" value="ECO:0007669"/>
    <property type="project" value="InterPro"/>
</dbReference>
<evidence type="ECO:0000256" key="2">
    <source>
        <dbReference type="ARBA" id="ARBA00004323"/>
    </source>
</evidence>
<evidence type="ECO:0000256" key="1">
    <source>
        <dbReference type="ARBA" id="ARBA00001936"/>
    </source>
</evidence>
<keyword evidence="8 13" id="KW-0735">Signal-anchor</keyword>
<dbReference type="Proteomes" id="UP001151287">
    <property type="component" value="Unassembled WGS sequence"/>
</dbReference>
<feature type="transmembrane region" description="Helical" evidence="13">
    <location>
        <begin position="20"/>
        <end position="37"/>
    </location>
</feature>
<evidence type="ECO:0000313" key="14">
    <source>
        <dbReference type="EMBL" id="KAJ1688427.1"/>
    </source>
</evidence>
<evidence type="ECO:0000256" key="12">
    <source>
        <dbReference type="ARBA" id="ARBA00023211"/>
    </source>
</evidence>
<reference evidence="14" key="1">
    <citation type="journal article" date="2022" name="Cell">
        <title>Repeat-based holocentromeres influence genome architecture and karyotype evolution.</title>
        <authorList>
            <person name="Hofstatter P.G."/>
            <person name="Thangavel G."/>
            <person name="Lux T."/>
            <person name="Neumann P."/>
            <person name="Vondrak T."/>
            <person name="Novak P."/>
            <person name="Zhang M."/>
            <person name="Costa L."/>
            <person name="Castellani M."/>
            <person name="Scott A."/>
            <person name="Toegelov H."/>
            <person name="Fuchs J."/>
            <person name="Mata-Sucre Y."/>
            <person name="Dias Y."/>
            <person name="Vanzela A.L.L."/>
            <person name="Huettel B."/>
            <person name="Almeida C.C.S."/>
            <person name="Simkova H."/>
            <person name="Souza G."/>
            <person name="Pedrosa-Harand A."/>
            <person name="Macas J."/>
            <person name="Mayer K.F.X."/>
            <person name="Houben A."/>
            <person name="Marques A."/>
        </authorList>
    </citation>
    <scope>NUCLEOTIDE SEQUENCE</scope>
    <source>
        <strain evidence="14">RhyBre1mFocal</strain>
    </source>
</reference>
<proteinExistence type="inferred from homology"/>
<comment type="similarity">
    <text evidence="4 13">Belongs to the glycosyltransferase 31 family.</text>
</comment>
<evidence type="ECO:0000256" key="4">
    <source>
        <dbReference type="ARBA" id="ARBA00008661"/>
    </source>
</evidence>